<evidence type="ECO:0000313" key="1">
    <source>
        <dbReference type="EMBL" id="MDC3425573.1"/>
    </source>
</evidence>
<dbReference type="RefSeq" id="WP_272437389.1">
    <property type="nucleotide sequence ID" value="NZ_JAMQKB010000017.1"/>
</dbReference>
<evidence type="ECO:0000313" key="2">
    <source>
        <dbReference type="Proteomes" id="UP001145050"/>
    </source>
</evidence>
<accession>A0A9X4APH8</accession>
<gene>
    <name evidence="1" type="ORF">NC797_13785</name>
</gene>
<dbReference type="AlphaFoldDB" id="A0A9X4APH8"/>
<sequence length="104" mass="11797">MKTLSPNFIIGSIQIGTIESASCVNFGNNFPKDFTSNKKQNQGFGSISGDNNDISDIFSRLDEKDIKEVFHQSQAGQYPEWLHKLIEEQDVDIEQDFQDDEPEP</sequence>
<name>A0A9X4APH8_9BACI</name>
<reference evidence="1" key="1">
    <citation type="submission" date="2022-06" db="EMBL/GenBank/DDBJ databases">
        <title>Aquibacillus sp. a new bacterium isolated from soil saline samples.</title>
        <authorList>
            <person name="Galisteo C."/>
            <person name="De La Haba R."/>
            <person name="Sanchez-Porro C."/>
            <person name="Ventosa A."/>
        </authorList>
    </citation>
    <scope>NUCLEOTIDE SEQUENCE</scope>
    <source>
        <strain evidence="1">3ASR75-11</strain>
    </source>
</reference>
<keyword evidence="2" id="KW-1185">Reference proteome</keyword>
<protein>
    <submittedName>
        <fullName evidence="1">Uncharacterized protein</fullName>
    </submittedName>
</protein>
<organism evidence="1 2">
    <name type="scientific">Terrihalobacillus insolitus</name>
    <dbReference type="NCBI Taxonomy" id="2950438"/>
    <lineage>
        <taxon>Bacteria</taxon>
        <taxon>Bacillati</taxon>
        <taxon>Bacillota</taxon>
        <taxon>Bacilli</taxon>
        <taxon>Bacillales</taxon>
        <taxon>Bacillaceae</taxon>
        <taxon>Terrihalobacillus</taxon>
    </lineage>
</organism>
<dbReference type="EMBL" id="JAMQKB010000017">
    <property type="protein sequence ID" value="MDC3425573.1"/>
    <property type="molecule type" value="Genomic_DNA"/>
</dbReference>
<proteinExistence type="predicted"/>
<comment type="caution">
    <text evidence="1">The sequence shown here is derived from an EMBL/GenBank/DDBJ whole genome shotgun (WGS) entry which is preliminary data.</text>
</comment>
<dbReference type="Proteomes" id="UP001145050">
    <property type="component" value="Unassembled WGS sequence"/>
</dbReference>